<dbReference type="PRINTS" id="PR00724">
    <property type="entry name" value="CRBOXYPTASEC"/>
</dbReference>
<accession>A0A914CMW3</accession>
<dbReference type="PROSITE" id="PS00131">
    <property type="entry name" value="CARBOXYPEPT_SER_SER"/>
    <property type="match status" value="1"/>
</dbReference>
<keyword evidence="3" id="KW-1185">Reference proteome</keyword>
<protein>
    <recommendedName>
        <fullName evidence="2">Carboxypeptidase</fullName>
        <ecNumber evidence="2">3.4.16.-</ecNumber>
    </recommendedName>
</protein>
<organism evidence="3 4">
    <name type="scientific">Acrobeloides nanus</name>
    <dbReference type="NCBI Taxonomy" id="290746"/>
    <lineage>
        <taxon>Eukaryota</taxon>
        <taxon>Metazoa</taxon>
        <taxon>Ecdysozoa</taxon>
        <taxon>Nematoda</taxon>
        <taxon>Chromadorea</taxon>
        <taxon>Rhabditida</taxon>
        <taxon>Tylenchina</taxon>
        <taxon>Cephalobomorpha</taxon>
        <taxon>Cephaloboidea</taxon>
        <taxon>Cephalobidae</taxon>
        <taxon>Acrobeloides</taxon>
    </lineage>
</organism>
<dbReference type="WBParaSite" id="ACRNAN_scaffold1235.g28542.t1">
    <property type="protein sequence ID" value="ACRNAN_scaffold1235.g28542.t1"/>
    <property type="gene ID" value="ACRNAN_scaffold1235.g28542"/>
</dbReference>
<proteinExistence type="inferred from homology"/>
<dbReference type="SUPFAM" id="SSF53474">
    <property type="entry name" value="alpha/beta-Hydrolases"/>
    <property type="match status" value="1"/>
</dbReference>
<dbReference type="InterPro" id="IPR018202">
    <property type="entry name" value="Ser_caboxypep_ser_AS"/>
</dbReference>
<dbReference type="Pfam" id="PF00450">
    <property type="entry name" value="Peptidase_S10"/>
    <property type="match status" value="1"/>
</dbReference>
<evidence type="ECO:0000256" key="1">
    <source>
        <dbReference type="ARBA" id="ARBA00009431"/>
    </source>
</evidence>
<keyword evidence="2" id="KW-0121">Carboxypeptidase</keyword>
<dbReference type="PANTHER" id="PTHR11802:SF201">
    <property type="entry name" value="CARBOXYPEPTIDASE"/>
    <property type="match status" value="1"/>
</dbReference>
<evidence type="ECO:0000313" key="4">
    <source>
        <dbReference type="WBParaSite" id="ACRNAN_scaffold1235.g28542.t1"/>
    </source>
</evidence>
<dbReference type="Gene3D" id="3.40.50.12670">
    <property type="match status" value="1"/>
</dbReference>
<name>A0A914CMW3_9BILA</name>
<dbReference type="InterPro" id="IPR029058">
    <property type="entry name" value="AB_hydrolase_fold"/>
</dbReference>
<sequence length="366" mass="41043">MDAPAGVGFSFNFGGNLTYTDTQVAIDNHQALIVFFTNKFPELKNNDFYIAGESYAGTYIPMLAGKLIDDKTNFPNFKGMLVGNGCLNDKLLFNTVIQYSYNHAFIDETYYRNAVAKCCNGKASENCDWYQFSANPNGNCFNESLTLNYANFFTGLDPYFLYFSCYLDQPGGTNSVEDMSYKTQKSYRNTMTNFHARRFNYPPHVQASLPSCSHHNDAEVYLNRLDVRGAINVPGNVQNYAECSDTIANNYITEYHDMTPFVLKVVQASLKVLFFNGDVDSVCNVIHNAQFIANLNLTLVQPATVWNISVNLPPTAGFYTAYKGVDFLTVRGAGHFVSSSNEKPREALQFFNNFLLGRDYSTPFGA</sequence>
<dbReference type="AlphaFoldDB" id="A0A914CMW3"/>
<dbReference type="PANTHER" id="PTHR11802">
    <property type="entry name" value="SERINE PROTEASE FAMILY S10 SERINE CARBOXYPEPTIDASE"/>
    <property type="match status" value="1"/>
</dbReference>
<keyword evidence="2" id="KW-0645">Protease</keyword>
<keyword evidence="2" id="KW-0378">Hydrolase</keyword>
<reference evidence="4" key="1">
    <citation type="submission" date="2022-11" db="UniProtKB">
        <authorList>
            <consortium name="WormBaseParasite"/>
        </authorList>
    </citation>
    <scope>IDENTIFICATION</scope>
</reference>
<dbReference type="FunFam" id="3.40.50.12670:FF:000002">
    <property type="entry name" value="Carboxypeptidase"/>
    <property type="match status" value="1"/>
</dbReference>
<dbReference type="Proteomes" id="UP000887540">
    <property type="component" value="Unplaced"/>
</dbReference>
<dbReference type="Gene3D" id="3.40.50.1820">
    <property type="entry name" value="alpha/beta hydrolase"/>
    <property type="match status" value="1"/>
</dbReference>
<evidence type="ECO:0000256" key="2">
    <source>
        <dbReference type="RuleBase" id="RU361156"/>
    </source>
</evidence>
<dbReference type="EC" id="3.4.16.-" evidence="2"/>
<comment type="similarity">
    <text evidence="1 2">Belongs to the peptidase S10 family.</text>
</comment>
<dbReference type="GO" id="GO:0004185">
    <property type="term" value="F:serine-type carboxypeptidase activity"/>
    <property type="evidence" value="ECO:0007669"/>
    <property type="project" value="UniProtKB-UniRule"/>
</dbReference>
<evidence type="ECO:0000313" key="3">
    <source>
        <dbReference type="Proteomes" id="UP000887540"/>
    </source>
</evidence>
<dbReference type="GO" id="GO:0006508">
    <property type="term" value="P:proteolysis"/>
    <property type="evidence" value="ECO:0007669"/>
    <property type="project" value="UniProtKB-KW"/>
</dbReference>
<dbReference type="InterPro" id="IPR001563">
    <property type="entry name" value="Peptidase_S10"/>
</dbReference>